<organism evidence="1 2">
    <name type="scientific">Trifolium subterraneum</name>
    <name type="common">Subterranean clover</name>
    <dbReference type="NCBI Taxonomy" id="3900"/>
    <lineage>
        <taxon>Eukaryota</taxon>
        <taxon>Viridiplantae</taxon>
        <taxon>Streptophyta</taxon>
        <taxon>Embryophyta</taxon>
        <taxon>Tracheophyta</taxon>
        <taxon>Spermatophyta</taxon>
        <taxon>Magnoliopsida</taxon>
        <taxon>eudicotyledons</taxon>
        <taxon>Gunneridae</taxon>
        <taxon>Pentapetalae</taxon>
        <taxon>rosids</taxon>
        <taxon>fabids</taxon>
        <taxon>Fabales</taxon>
        <taxon>Fabaceae</taxon>
        <taxon>Papilionoideae</taxon>
        <taxon>50 kb inversion clade</taxon>
        <taxon>NPAAA clade</taxon>
        <taxon>Hologalegina</taxon>
        <taxon>IRL clade</taxon>
        <taxon>Trifolieae</taxon>
        <taxon>Trifolium</taxon>
    </lineage>
</organism>
<name>A0A2Z6MTT9_TRISU</name>
<dbReference type="Proteomes" id="UP000242715">
    <property type="component" value="Unassembled WGS sequence"/>
</dbReference>
<proteinExistence type="predicted"/>
<dbReference type="OrthoDB" id="786439at2759"/>
<evidence type="ECO:0000313" key="2">
    <source>
        <dbReference type="Proteomes" id="UP000242715"/>
    </source>
</evidence>
<dbReference type="AlphaFoldDB" id="A0A2Z6MTT9"/>
<evidence type="ECO:0008006" key="3">
    <source>
        <dbReference type="Google" id="ProtNLM"/>
    </source>
</evidence>
<dbReference type="EMBL" id="DF973372">
    <property type="protein sequence ID" value="GAU28422.1"/>
    <property type="molecule type" value="Genomic_DNA"/>
</dbReference>
<evidence type="ECO:0000313" key="1">
    <source>
        <dbReference type="EMBL" id="GAU28422.1"/>
    </source>
</evidence>
<gene>
    <name evidence="1" type="ORF">TSUD_54740</name>
</gene>
<protein>
    <recommendedName>
        <fullName evidence="3">Rx N-terminal domain-containing protein</fullName>
    </recommendedName>
</protein>
<accession>A0A2Z6MTT9</accession>
<reference evidence="2" key="1">
    <citation type="journal article" date="2017" name="Front. Plant Sci.">
        <title>Climate Clever Clovers: New Paradigm to Reduce the Environmental Footprint of Ruminants by Breeding Low Methanogenic Forages Utilizing Haplotype Variation.</title>
        <authorList>
            <person name="Kaur P."/>
            <person name="Appels R."/>
            <person name="Bayer P.E."/>
            <person name="Keeble-Gagnere G."/>
            <person name="Wang J."/>
            <person name="Hirakawa H."/>
            <person name="Shirasawa K."/>
            <person name="Vercoe P."/>
            <person name="Stefanova K."/>
            <person name="Durmic Z."/>
            <person name="Nichols P."/>
            <person name="Revell C."/>
            <person name="Isobe S.N."/>
            <person name="Edwards D."/>
            <person name="Erskine W."/>
        </authorList>
    </citation>
    <scope>NUCLEOTIDE SEQUENCE [LARGE SCALE GENOMIC DNA]</scope>
    <source>
        <strain evidence="2">cv. Daliak</strain>
    </source>
</reference>
<keyword evidence="2" id="KW-1185">Reference proteome</keyword>
<sequence length="76" mass="8495">MIADVQNLEGIKDSVQHAVDEARRNGEEIESIVQNWLNKVDNTVSDAKKLINTEGHAKAQCSMGHVPNLFTRHQSQ</sequence>